<dbReference type="KEGG" id="foc:113218423"/>
<feature type="region of interest" description="Disordered" evidence="2">
    <location>
        <begin position="108"/>
        <end position="129"/>
    </location>
</feature>
<dbReference type="PROSITE" id="PS51155">
    <property type="entry name" value="CHIT_BIND_RR_2"/>
    <property type="match status" value="1"/>
</dbReference>
<dbReference type="GeneID" id="113218423"/>
<feature type="signal peptide" evidence="3">
    <location>
        <begin position="1"/>
        <end position="18"/>
    </location>
</feature>
<feature type="compositionally biased region" description="Low complexity" evidence="2">
    <location>
        <begin position="226"/>
        <end position="240"/>
    </location>
</feature>
<feature type="region of interest" description="Disordered" evidence="2">
    <location>
        <begin position="169"/>
        <end position="343"/>
    </location>
</feature>
<organism evidence="4 5">
    <name type="scientific">Frankliniella occidentalis</name>
    <name type="common">Western flower thrips</name>
    <name type="synonym">Euthrips occidentalis</name>
    <dbReference type="NCBI Taxonomy" id="133901"/>
    <lineage>
        <taxon>Eukaryota</taxon>
        <taxon>Metazoa</taxon>
        <taxon>Ecdysozoa</taxon>
        <taxon>Arthropoda</taxon>
        <taxon>Hexapoda</taxon>
        <taxon>Insecta</taxon>
        <taxon>Pterygota</taxon>
        <taxon>Neoptera</taxon>
        <taxon>Paraneoptera</taxon>
        <taxon>Thysanoptera</taxon>
        <taxon>Terebrantia</taxon>
        <taxon>Thripoidea</taxon>
        <taxon>Thripidae</taxon>
        <taxon>Frankliniella</taxon>
    </lineage>
</organism>
<feature type="region of interest" description="Disordered" evidence="2">
    <location>
        <begin position="456"/>
        <end position="475"/>
    </location>
</feature>
<reference evidence="5" key="1">
    <citation type="submission" date="2025-08" db="UniProtKB">
        <authorList>
            <consortium name="RefSeq"/>
        </authorList>
    </citation>
    <scope>IDENTIFICATION</scope>
    <source>
        <tissue evidence="5">Whole organism</tissue>
    </source>
</reference>
<keyword evidence="3" id="KW-0732">Signal</keyword>
<proteinExistence type="predicted"/>
<dbReference type="InterPro" id="IPR050468">
    <property type="entry name" value="Cuticle_Struct_Prot"/>
</dbReference>
<keyword evidence="4" id="KW-1185">Reference proteome</keyword>
<dbReference type="GO" id="GO:0008010">
    <property type="term" value="F:structural constituent of chitin-based larval cuticle"/>
    <property type="evidence" value="ECO:0007669"/>
    <property type="project" value="TreeGrafter"/>
</dbReference>
<dbReference type="AlphaFoldDB" id="A0A9C6WXC6"/>
<feature type="compositionally biased region" description="Low complexity" evidence="2">
    <location>
        <begin position="272"/>
        <end position="285"/>
    </location>
</feature>
<evidence type="ECO:0000313" key="4">
    <source>
        <dbReference type="Proteomes" id="UP000504606"/>
    </source>
</evidence>
<feature type="compositionally biased region" description="Acidic residues" evidence="2">
    <location>
        <begin position="250"/>
        <end position="260"/>
    </location>
</feature>
<dbReference type="GO" id="GO:0062129">
    <property type="term" value="C:chitin-based extracellular matrix"/>
    <property type="evidence" value="ECO:0007669"/>
    <property type="project" value="TreeGrafter"/>
</dbReference>
<dbReference type="Pfam" id="PF00379">
    <property type="entry name" value="Chitin_bind_4"/>
    <property type="match status" value="1"/>
</dbReference>
<sequence>MRVQVAVALLALLAATEARRVRVQRVRPAADLGDEELVDQDGVPQQVQYYAAPDDRADTRSGRVVLLPAADALNGLSPSVYSGRGVTRAQALEDAPVYRASPRALSNAAPAISSRAQASKEQHTKAPPVQTIRNYSKVNDDGSFTFGYEAADGSFKEETRGTDCVVRGKYGYVDPDGNKREFTYVSGNPCDPNAVQDEEPQPGGPKEVDDSGEENIPANFPSRSLRPTAAHTRPARPTTTLFQQSYNQQDSEEDIDDDDLPAAPVPVRQRTRPTAAPTPSPARARLIVTTPRPTTALYQSTATATTPQPAVRITPRPYSSSTTAEPPATTYRPLASPQPAQVSVTPRPASLYSAKPYSPVAAPIRSSTPGTIDFSEELRKFQLDNNVVATSERPGSAAGHKGSEPIYSTELVFDPASGQYNTVVYQSLPKSQPQDISAVQRHRLQPYVAQQQLPQHLPQHLQQQPQHLQQQQPQPGNVYQQQLVQQQQATLLQQSQQLFAQQQRQLQQQRSLAQAQASYQAPRYQPTQLQQVSSTAAPVRLAPAPSRYAAQPVQYAAAPGHSSAPQTQFYYVSPQDAGDQRAALAAGQIDAFLRGHNLSF</sequence>
<evidence type="ECO:0000313" key="5">
    <source>
        <dbReference type="RefSeq" id="XP_052122779.1"/>
    </source>
</evidence>
<feature type="compositionally biased region" description="Polar residues" evidence="2">
    <location>
        <begin position="291"/>
        <end position="300"/>
    </location>
</feature>
<dbReference type="PANTHER" id="PTHR10380:SF2">
    <property type="entry name" value="AGAP003037-PA"/>
    <property type="match status" value="1"/>
</dbReference>
<dbReference type="OrthoDB" id="7222477at2759"/>
<evidence type="ECO:0000256" key="2">
    <source>
        <dbReference type="SAM" id="MobiDB-lite"/>
    </source>
</evidence>
<feature type="compositionally biased region" description="Low complexity" evidence="2">
    <location>
        <begin position="317"/>
        <end position="331"/>
    </location>
</feature>
<evidence type="ECO:0000256" key="1">
    <source>
        <dbReference type="PROSITE-ProRule" id="PRU00497"/>
    </source>
</evidence>
<dbReference type="InterPro" id="IPR000618">
    <property type="entry name" value="Insect_cuticle"/>
</dbReference>
<evidence type="ECO:0000256" key="3">
    <source>
        <dbReference type="SAM" id="SignalP"/>
    </source>
</evidence>
<dbReference type="Proteomes" id="UP000504606">
    <property type="component" value="Unplaced"/>
</dbReference>
<dbReference type="PANTHER" id="PTHR10380">
    <property type="entry name" value="CUTICLE PROTEIN"/>
    <property type="match status" value="1"/>
</dbReference>
<protein>
    <submittedName>
        <fullName evidence="5">Uncharacterized protein LOC113218423 isoform X1</fullName>
    </submittedName>
</protein>
<gene>
    <name evidence="5" type="primary">LOC113218423</name>
</gene>
<dbReference type="RefSeq" id="XP_052122779.1">
    <property type="nucleotide sequence ID" value="XM_052266819.1"/>
</dbReference>
<feature type="chain" id="PRO_5038886248" evidence="3">
    <location>
        <begin position="19"/>
        <end position="600"/>
    </location>
</feature>
<name>A0A9C6WXC6_FRAOC</name>
<accession>A0A9C6WXC6</accession>
<keyword evidence="1" id="KW-0193">Cuticle</keyword>